<gene>
    <name evidence="14" type="primary">ATP8</name>
</gene>
<evidence type="ECO:0000256" key="1">
    <source>
        <dbReference type="ARBA" id="ARBA00004304"/>
    </source>
</evidence>
<dbReference type="EMBL" id="OM991345">
    <property type="protein sequence ID" value="URX53257.1"/>
    <property type="molecule type" value="Genomic_DNA"/>
</dbReference>
<sequence>MPQMMPLSWLTLFIMFSTTLILFATMNYYMHTPKTQTTKYTEIKTKILNWKW</sequence>
<dbReference type="GO" id="GO:0015078">
    <property type="term" value="F:proton transmembrane transporter activity"/>
    <property type="evidence" value="ECO:0007669"/>
    <property type="project" value="InterPro"/>
</dbReference>
<evidence type="ECO:0000256" key="9">
    <source>
        <dbReference type="ARBA" id="ARBA00023065"/>
    </source>
</evidence>
<evidence type="ECO:0000256" key="12">
    <source>
        <dbReference type="RuleBase" id="RU003661"/>
    </source>
</evidence>
<keyword evidence="7 12" id="KW-0375">Hydrogen ion transport</keyword>
<name>A0A8X8RH02_9NEOP</name>
<protein>
    <recommendedName>
        <fullName evidence="12">ATP synthase complex subunit 8</fullName>
    </recommendedName>
</protein>
<keyword evidence="10 12" id="KW-0496">Mitochondrion</keyword>
<evidence type="ECO:0000256" key="2">
    <source>
        <dbReference type="ARBA" id="ARBA00008892"/>
    </source>
</evidence>
<geneLocation type="mitochondrion" evidence="14"/>
<evidence type="ECO:0000256" key="5">
    <source>
        <dbReference type="ARBA" id="ARBA00022547"/>
    </source>
</evidence>
<keyword evidence="5 12" id="KW-0138">CF(0)</keyword>
<evidence type="ECO:0000256" key="8">
    <source>
        <dbReference type="ARBA" id="ARBA00022989"/>
    </source>
</evidence>
<dbReference type="InterPro" id="IPR001421">
    <property type="entry name" value="ATP8_metazoa"/>
</dbReference>
<keyword evidence="9 12" id="KW-0406">Ion transport</keyword>
<keyword evidence="11 13" id="KW-0472">Membrane</keyword>
<dbReference type="AlphaFoldDB" id="A0A8X8RH02"/>
<evidence type="ECO:0000256" key="3">
    <source>
        <dbReference type="ARBA" id="ARBA00011291"/>
    </source>
</evidence>
<evidence type="ECO:0000256" key="6">
    <source>
        <dbReference type="ARBA" id="ARBA00022692"/>
    </source>
</evidence>
<dbReference type="GO" id="GO:0015986">
    <property type="term" value="P:proton motive force-driven ATP synthesis"/>
    <property type="evidence" value="ECO:0007669"/>
    <property type="project" value="InterPro"/>
</dbReference>
<organism evidence="14">
    <name type="scientific">Glyptotermes perparvus</name>
    <dbReference type="NCBI Taxonomy" id="2942690"/>
    <lineage>
        <taxon>Eukaryota</taxon>
        <taxon>Metazoa</taxon>
        <taxon>Ecdysozoa</taxon>
        <taxon>Arthropoda</taxon>
        <taxon>Hexapoda</taxon>
        <taxon>Insecta</taxon>
        <taxon>Pterygota</taxon>
        <taxon>Neoptera</taxon>
        <taxon>Polyneoptera</taxon>
        <taxon>Dictyoptera</taxon>
        <taxon>Blattodea</taxon>
        <taxon>Blattoidea</taxon>
        <taxon>Termitoidae</taxon>
        <taxon>Kalotermitidae</taxon>
        <taxon>Glyptotermitinae</taxon>
        <taxon>Glyptotermes</taxon>
    </lineage>
</organism>
<evidence type="ECO:0000313" key="14">
    <source>
        <dbReference type="EMBL" id="URX53257.1"/>
    </source>
</evidence>
<dbReference type="GO" id="GO:0031966">
    <property type="term" value="C:mitochondrial membrane"/>
    <property type="evidence" value="ECO:0007669"/>
    <property type="project" value="UniProtKB-SubCell"/>
</dbReference>
<proteinExistence type="inferred from homology"/>
<dbReference type="GO" id="GO:0045259">
    <property type="term" value="C:proton-transporting ATP synthase complex"/>
    <property type="evidence" value="ECO:0007669"/>
    <property type="project" value="UniProtKB-KW"/>
</dbReference>
<evidence type="ECO:0000256" key="7">
    <source>
        <dbReference type="ARBA" id="ARBA00022781"/>
    </source>
</evidence>
<evidence type="ECO:0000256" key="4">
    <source>
        <dbReference type="ARBA" id="ARBA00022448"/>
    </source>
</evidence>
<comment type="subunit">
    <text evidence="3">F-type ATPases have 2 components, CF(1) - the catalytic core - and CF(0) - the membrane proton channel.</text>
</comment>
<comment type="similarity">
    <text evidence="2 12">Belongs to the ATPase protein 8 family.</text>
</comment>
<keyword evidence="8 13" id="KW-1133">Transmembrane helix</keyword>
<comment type="subcellular location">
    <subcellularLocation>
        <location evidence="1 12">Mitochondrion membrane</location>
        <topology evidence="1 12">Single-pass membrane protein</topology>
    </subcellularLocation>
</comment>
<evidence type="ECO:0000256" key="11">
    <source>
        <dbReference type="ARBA" id="ARBA00023136"/>
    </source>
</evidence>
<reference evidence="14" key="1">
    <citation type="journal article" date="2022" name="Mol. Biol. Evol.">
        <title>Molecular phylogeny reveals the past transoceanic voyages of drywood termites (Isoptera, Kalotermitidae).</title>
        <authorList>
            <person name="Bucek A."/>
            <person name="Wang M."/>
            <person name="Sobotnik J."/>
            <person name="Hellemans S."/>
            <person name="Sillam-Dusses D."/>
            <person name="Mizumoto N."/>
            <person name="Stiblik P."/>
            <person name="Clitheroe C."/>
            <person name="Lu T."/>
            <person name="Gonzalez Plaza J.J."/>
            <person name="Mohagan A."/>
            <person name="Rafanomezantsoa J.J."/>
            <person name="Fisher B."/>
            <person name="Engel M.S."/>
            <person name="Roisin Y."/>
            <person name="Evans T.A."/>
            <person name="Scheffrahn R."/>
            <person name="Bourguignon T."/>
        </authorList>
    </citation>
    <scope>NUCLEOTIDE SEQUENCE</scope>
    <source>
        <strain evidence="14">FG17-12</strain>
    </source>
</reference>
<evidence type="ECO:0000256" key="13">
    <source>
        <dbReference type="SAM" id="Phobius"/>
    </source>
</evidence>
<keyword evidence="4 12" id="KW-0813">Transport</keyword>
<dbReference type="Pfam" id="PF00895">
    <property type="entry name" value="ATP-synt_8"/>
    <property type="match status" value="1"/>
</dbReference>
<feature type="transmembrane region" description="Helical" evidence="13">
    <location>
        <begin position="6"/>
        <end position="29"/>
    </location>
</feature>
<keyword evidence="6 12" id="KW-0812">Transmembrane</keyword>
<evidence type="ECO:0000256" key="10">
    <source>
        <dbReference type="ARBA" id="ARBA00023128"/>
    </source>
</evidence>
<accession>A0A8X8RH02</accession>